<accession>G0LH54</accession>
<dbReference type="KEGG" id="hwc:Hqrw_2197"/>
<feature type="domain" description="D-glutamate N-acetyltransferase-like N-terminal" evidence="2">
    <location>
        <begin position="36"/>
        <end position="128"/>
    </location>
</feature>
<proteinExistence type="predicted"/>
<dbReference type="PANTHER" id="PTHR40690">
    <property type="entry name" value="GLL3100 PROTEIN"/>
    <property type="match status" value="1"/>
</dbReference>
<dbReference type="OrthoDB" id="30617at2157"/>
<name>G0LH54_HALWC</name>
<dbReference type="Gene3D" id="3.40.50.300">
    <property type="entry name" value="P-loop containing nucleotide triphosphate hydrolases"/>
    <property type="match status" value="1"/>
</dbReference>
<evidence type="ECO:0000259" key="1">
    <source>
        <dbReference type="Pfam" id="PF07755"/>
    </source>
</evidence>
<feature type="domain" description="D-glutamate N-acetyltransferase-like C-terminal" evidence="1">
    <location>
        <begin position="134"/>
        <end position="333"/>
    </location>
</feature>
<dbReference type="InterPro" id="IPR011669">
    <property type="entry name" value="DgcN-like"/>
</dbReference>
<dbReference type="Proteomes" id="UP000007954">
    <property type="component" value="Chromosome"/>
</dbReference>
<dbReference type="Gene3D" id="3.40.50.720">
    <property type="entry name" value="NAD(P)-binding Rossmann-like Domain"/>
    <property type="match status" value="1"/>
</dbReference>
<dbReference type="EMBL" id="FR746099">
    <property type="protein sequence ID" value="CCC40088.1"/>
    <property type="molecule type" value="Genomic_DNA"/>
</dbReference>
<dbReference type="InterPro" id="IPR035402">
    <property type="entry name" value="DgcN-like_N"/>
</dbReference>
<dbReference type="RefSeq" id="WP_014555802.1">
    <property type="nucleotide sequence ID" value="NC_017459.1"/>
</dbReference>
<protein>
    <submittedName>
        <fullName evidence="3">DUF1611 family protein</fullName>
    </submittedName>
</protein>
<dbReference type="Pfam" id="PF07755">
    <property type="entry name" value="DUF1611"/>
    <property type="match status" value="1"/>
</dbReference>
<dbReference type="InterPro" id="IPR027417">
    <property type="entry name" value="P-loop_NTPase"/>
</dbReference>
<gene>
    <name evidence="3" type="ordered locus">Hqrw_2197</name>
</gene>
<dbReference type="InterPro" id="IPR035086">
    <property type="entry name" value="DgcN-like_C"/>
</dbReference>
<evidence type="ECO:0000259" key="2">
    <source>
        <dbReference type="Pfam" id="PF17396"/>
    </source>
</evidence>
<evidence type="ECO:0000313" key="3">
    <source>
        <dbReference type="EMBL" id="CCC40088.1"/>
    </source>
</evidence>
<dbReference type="PIRSF" id="PIRSF026760">
    <property type="entry name" value="UCP026760"/>
    <property type="match status" value="1"/>
</dbReference>
<dbReference type="SUPFAM" id="SSF52540">
    <property type="entry name" value="P-loop containing nucleoside triphosphate hydrolases"/>
    <property type="match status" value="1"/>
</dbReference>
<dbReference type="PANTHER" id="PTHR40690:SF1">
    <property type="entry name" value="DUF1611 DOMAIN-CONTAINING PROTEIN"/>
    <property type="match status" value="1"/>
</dbReference>
<sequence length="338" mass="36211">MRIAILAHEQFPNHAKTAIGILRYSDHNVVAVLDRTKIGERVCDYVSDVQDAPIIEEMSQVSSEVDALSIGIAPIGGDFDSTWRSDIQDALINGCDIINGLHYFLEDDKRISRLADEHNCEIWDVRKPPDDLTVSDGTADNVDATVVLTVGTDCSSGKMTTSFELLQAARDQGIDAAVIPTGQTGVMITDRGIVVDGVISDFAAGAVERMIKQVAAENDLIIVEGQGSIAHPAYSGVTTSILHGAMPDGLILCHAANREAIRGYDHISLPPIDEYTRTYEQLSGLVSPAKVVAGAINTHHIEEAKARTAVADYAAAIDAPATDPVRFDATKILNAVLK</sequence>
<dbReference type="Pfam" id="PF17396">
    <property type="entry name" value="DUF1611_N"/>
    <property type="match status" value="1"/>
</dbReference>
<reference evidence="3 4" key="1">
    <citation type="journal article" date="2011" name="PLoS ONE">
        <title>Haloquadratum walsbyi: limited diversity in a global pond.</title>
        <authorList>
            <person name="Dyall-Smith M."/>
            <person name="Pfeiffer F."/>
            <person name="Klee K."/>
            <person name="Palm P."/>
            <person name="Gross K."/>
            <person name="Schuster S.C."/>
            <person name="Rampp M."/>
            <person name="Oesterhelt D."/>
        </authorList>
    </citation>
    <scope>NUCLEOTIDE SEQUENCE [LARGE SCALE GENOMIC DNA]</scope>
    <source>
        <strain evidence="4">DSM 16854 / JCM 12705 / C23</strain>
    </source>
</reference>
<dbReference type="HOGENOM" id="CLU_059741_0_0_2"/>
<organism evidence="3 4">
    <name type="scientific">Haloquadratum walsbyi (strain DSM 16854 / JCM 12705 / C23)</name>
    <dbReference type="NCBI Taxonomy" id="768065"/>
    <lineage>
        <taxon>Archaea</taxon>
        <taxon>Methanobacteriati</taxon>
        <taxon>Methanobacteriota</taxon>
        <taxon>Stenosarchaea group</taxon>
        <taxon>Halobacteria</taxon>
        <taxon>Halobacteriales</taxon>
        <taxon>Haloferacaceae</taxon>
        <taxon>Haloquadratum</taxon>
    </lineage>
</organism>
<dbReference type="GeneID" id="12446926"/>
<dbReference type="AlphaFoldDB" id="G0LH54"/>
<evidence type="ECO:0000313" key="4">
    <source>
        <dbReference type="Proteomes" id="UP000007954"/>
    </source>
</evidence>